<dbReference type="HOGENOM" id="CLU_261454_0_0_1"/>
<dbReference type="Gene3D" id="1.20.5.340">
    <property type="match status" value="2"/>
</dbReference>
<dbReference type="STRING" id="933852.A0A0C2XWS4"/>
<feature type="region of interest" description="Disordered" evidence="2">
    <location>
        <begin position="28"/>
        <end position="50"/>
    </location>
</feature>
<keyword evidence="1" id="KW-0175">Coiled coil</keyword>
<evidence type="ECO:0000256" key="2">
    <source>
        <dbReference type="SAM" id="MobiDB-lite"/>
    </source>
</evidence>
<feature type="region of interest" description="Disordered" evidence="2">
    <location>
        <begin position="1053"/>
        <end position="1072"/>
    </location>
</feature>
<feature type="region of interest" description="Disordered" evidence="2">
    <location>
        <begin position="434"/>
        <end position="459"/>
    </location>
</feature>
<organism evidence="3 4">
    <name type="scientific">Serendipita vermifera MAFF 305830</name>
    <dbReference type="NCBI Taxonomy" id="933852"/>
    <lineage>
        <taxon>Eukaryota</taxon>
        <taxon>Fungi</taxon>
        <taxon>Dikarya</taxon>
        <taxon>Basidiomycota</taxon>
        <taxon>Agaricomycotina</taxon>
        <taxon>Agaricomycetes</taxon>
        <taxon>Sebacinales</taxon>
        <taxon>Serendipitaceae</taxon>
        <taxon>Serendipita</taxon>
    </lineage>
</organism>
<protein>
    <submittedName>
        <fullName evidence="3">Uncharacterized protein</fullName>
    </submittedName>
</protein>
<dbReference type="AlphaFoldDB" id="A0A0C2XWS4"/>
<sequence>MELGVTKEKVLRALRSDITGLELRTNHVHMSPFDDPNEDSNGSASPDSKDDIMVYTHEDMVSSLTKQLEIQREVTNICERDLQYRTEIIELLTLRLDELEAESHSWKEQKKSFAALQEKMMYLEQLYGGDGARELEISTGDEPVHAIPEGHTLIDIEALDSLRSKVEHSRAELETWRARVATLEASLQEEQRKHTTAHSTYLSLEQTYKAYQSCSAEEKEALQAKIDELLLLRTQIDKLAEEMRNASLASASSESQEYAKLRGRLTELEGQLEMSRDEADGIATKLTTTTNKLSEANEKLTTSESRLQELESALTSARGEISSLETKMAEESSASSSSIANLEAKLITVTNENEEKIKALQAEIDNMSVERDQAQSEISTLQSRINVHETERDEHNQKITELENSSTTLAQHISDLEAELASSRAQYDELVRSSAAKEADSNTKISELQDKASADAQSASNRITELEAEIIIIRERCTQHTAELADAQASVKELETAKTQLSVSTERVTELEDQLLEAEGRASGYDAQLSEAQEAIREYEKQQLGHSEAIELLKKEHVSALAEYEGRLSEMTTGAVSNASRHASLENEVTALTTKISAIDGDLANAKSENEALVKRISNTDNELATAKAENDSLVSKLSASDNDLVSVKKENDVLRADFEQQSKATSEAHATILAAVESRAKELEERLNAAEEARKLLERQLADIQQSTSTAQLETTGSHAVLEASLKEAEEKCSALQNVVEEKSALIGELGLKMLAVTDLEDKLEKLTNDYDLVSAKAADEKDELQAQLTALGTQVSESQRKEAEASIHGTSLFFFGSNTDSQTKNKLEKALAEVSQRQARIEVLEKESREQGGRSSIDESQLQDLYAEHERQITQMEMDYDFLRIERDNIIAERDDVIDERDKHQSHIEELELRIRELESRQRSNDALVSSPTDMASGDSSQSLLELQIKLKESEQRRAAAERALRVRSHSHDSTASDQSRDSIMIVESVDEHGNLEVREVQKLGSYASSETASDHTADLSTMAASISMASTTSSVAEQEASAARAEQAKMEMNRQSPATQAKGADEKGKHRMSLFRHESTKSTHSSHSGMSIAAALSGATRMVGSIGHSEGHHLIPERIRKSSEHSHHEHHGEDSEHHHDMSNPFLLFAGRSRTDSIRSRRSVSGSMRSLSASFPAPDTPPSEPNSPAKTAAMAERERKAREKQERAEKERAEKAAKVEKERAHKAEKAAKKEQERLEREQKEKDRKARLQGDPHGLERLTALRQGAGNYYETN</sequence>
<dbReference type="EMBL" id="KN824278">
    <property type="protein sequence ID" value="KIM33327.1"/>
    <property type="molecule type" value="Genomic_DNA"/>
</dbReference>
<dbReference type="Gene3D" id="1.10.287.1490">
    <property type="match status" value="2"/>
</dbReference>
<gene>
    <name evidence="3" type="ORF">M408DRAFT_19637</name>
</gene>
<feature type="coiled-coil region" evidence="1">
    <location>
        <begin position="159"/>
        <end position="193"/>
    </location>
</feature>
<evidence type="ECO:0000256" key="1">
    <source>
        <dbReference type="SAM" id="Coils"/>
    </source>
</evidence>
<dbReference type="Proteomes" id="UP000054097">
    <property type="component" value="Unassembled WGS sequence"/>
</dbReference>
<dbReference type="OrthoDB" id="3250087at2759"/>
<keyword evidence="4" id="KW-1185">Reference proteome</keyword>
<proteinExistence type="predicted"/>
<dbReference type="SUPFAM" id="SSF57997">
    <property type="entry name" value="Tropomyosin"/>
    <property type="match status" value="3"/>
</dbReference>
<feature type="compositionally biased region" description="Basic and acidic residues" evidence="2">
    <location>
        <begin position="963"/>
        <end position="983"/>
    </location>
</feature>
<evidence type="ECO:0000313" key="4">
    <source>
        <dbReference type="Proteomes" id="UP000054097"/>
    </source>
</evidence>
<feature type="compositionally biased region" description="Basic and acidic residues" evidence="2">
    <location>
        <begin position="1123"/>
        <end position="1144"/>
    </location>
</feature>
<accession>A0A0C2XWS4</accession>
<dbReference type="PANTHER" id="PTHR23159">
    <property type="entry name" value="CENTROSOMAL PROTEIN 2"/>
    <property type="match status" value="1"/>
</dbReference>
<feature type="region of interest" description="Disordered" evidence="2">
    <location>
        <begin position="1123"/>
        <end position="1277"/>
    </location>
</feature>
<feature type="region of interest" description="Disordered" evidence="2">
    <location>
        <begin position="963"/>
        <end position="986"/>
    </location>
</feature>
<reference evidence="3 4" key="1">
    <citation type="submission" date="2014-04" db="EMBL/GenBank/DDBJ databases">
        <authorList>
            <consortium name="DOE Joint Genome Institute"/>
            <person name="Kuo A."/>
            <person name="Zuccaro A."/>
            <person name="Kohler A."/>
            <person name="Nagy L.G."/>
            <person name="Floudas D."/>
            <person name="Copeland A."/>
            <person name="Barry K.W."/>
            <person name="Cichocki N."/>
            <person name="Veneault-Fourrey C."/>
            <person name="LaButti K."/>
            <person name="Lindquist E.A."/>
            <person name="Lipzen A."/>
            <person name="Lundell T."/>
            <person name="Morin E."/>
            <person name="Murat C."/>
            <person name="Sun H."/>
            <person name="Tunlid A."/>
            <person name="Henrissat B."/>
            <person name="Grigoriev I.V."/>
            <person name="Hibbett D.S."/>
            <person name="Martin F."/>
            <person name="Nordberg H.P."/>
            <person name="Cantor M.N."/>
            <person name="Hua S.X."/>
        </authorList>
    </citation>
    <scope>NUCLEOTIDE SEQUENCE [LARGE SCALE GENOMIC DNA]</scope>
    <source>
        <strain evidence="3 4">MAFF 305830</strain>
    </source>
</reference>
<reference evidence="4" key="2">
    <citation type="submission" date="2015-01" db="EMBL/GenBank/DDBJ databases">
        <title>Evolutionary Origins and Diversification of the Mycorrhizal Mutualists.</title>
        <authorList>
            <consortium name="DOE Joint Genome Institute"/>
            <consortium name="Mycorrhizal Genomics Consortium"/>
            <person name="Kohler A."/>
            <person name="Kuo A."/>
            <person name="Nagy L.G."/>
            <person name="Floudas D."/>
            <person name="Copeland A."/>
            <person name="Barry K.W."/>
            <person name="Cichocki N."/>
            <person name="Veneault-Fourrey C."/>
            <person name="LaButti K."/>
            <person name="Lindquist E.A."/>
            <person name="Lipzen A."/>
            <person name="Lundell T."/>
            <person name="Morin E."/>
            <person name="Murat C."/>
            <person name="Riley R."/>
            <person name="Ohm R."/>
            <person name="Sun H."/>
            <person name="Tunlid A."/>
            <person name="Henrissat B."/>
            <person name="Grigoriev I.V."/>
            <person name="Hibbett D.S."/>
            <person name="Martin F."/>
        </authorList>
    </citation>
    <scope>NUCLEOTIDE SEQUENCE [LARGE SCALE GENOMIC DNA]</scope>
    <source>
        <strain evidence="4">MAFF 305830</strain>
    </source>
</reference>
<evidence type="ECO:0000313" key="3">
    <source>
        <dbReference type="EMBL" id="KIM33327.1"/>
    </source>
</evidence>
<feature type="compositionally biased region" description="Basic and acidic residues" evidence="2">
    <location>
        <begin position="1197"/>
        <end position="1261"/>
    </location>
</feature>
<feature type="compositionally biased region" description="Basic and acidic residues" evidence="2">
    <location>
        <begin position="434"/>
        <end position="453"/>
    </location>
</feature>
<feature type="compositionally biased region" description="Low complexity" evidence="2">
    <location>
        <begin position="1165"/>
        <end position="1176"/>
    </location>
</feature>
<feature type="coiled-coil region" evidence="1">
    <location>
        <begin position="603"/>
        <end position="637"/>
    </location>
</feature>
<dbReference type="PANTHER" id="PTHR23159:SF31">
    <property type="entry name" value="CENTROSOME-ASSOCIATED PROTEIN CEP250 ISOFORM X1"/>
    <property type="match status" value="1"/>
</dbReference>
<feature type="coiled-coil region" evidence="1">
    <location>
        <begin position="674"/>
        <end position="803"/>
    </location>
</feature>
<name>A0A0C2XWS4_SERVB</name>